<evidence type="ECO:0000256" key="1">
    <source>
        <dbReference type="SAM" id="MobiDB-lite"/>
    </source>
</evidence>
<feature type="transmembrane region" description="Helical" evidence="2">
    <location>
        <begin position="174"/>
        <end position="199"/>
    </location>
</feature>
<keyword evidence="4" id="KW-1185">Reference proteome</keyword>
<keyword evidence="2" id="KW-0472">Membrane</keyword>
<dbReference type="PANTHER" id="PTHR40076:SF1">
    <property type="entry name" value="MEMBRANE PROTEIN"/>
    <property type="match status" value="1"/>
</dbReference>
<dbReference type="Proteomes" id="UP001241537">
    <property type="component" value="Unassembled WGS sequence"/>
</dbReference>
<organism evidence="3 4">
    <name type="scientific">Moryella indoligenes</name>
    <dbReference type="NCBI Taxonomy" id="371674"/>
    <lineage>
        <taxon>Bacteria</taxon>
        <taxon>Bacillati</taxon>
        <taxon>Bacillota</taxon>
        <taxon>Clostridia</taxon>
        <taxon>Lachnospirales</taxon>
        <taxon>Lachnospiraceae</taxon>
        <taxon>Moryella</taxon>
    </lineage>
</organism>
<feature type="compositionally biased region" description="Polar residues" evidence="1">
    <location>
        <begin position="48"/>
        <end position="64"/>
    </location>
</feature>
<keyword evidence="2" id="KW-1133">Transmembrane helix</keyword>
<evidence type="ECO:0000313" key="3">
    <source>
        <dbReference type="EMBL" id="MDQ0151611.1"/>
    </source>
</evidence>
<feature type="transmembrane region" description="Helical" evidence="2">
    <location>
        <begin position="223"/>
        <end position="246"/>
    </location>
</feature>
<dbReference type="EMBL" id="JAUSTO010000002">
    <property type="protein sequence ID" value="MDQ0151611.1"/>
    <property type="molecule type" value="Genomic_DNA"/>
</dbReference>
<accession>A0AAE3V8E0</accession>
<feature type="region of interest" description="Disordered" evidence="1">
    <location>
        <begin position="43"/>
        <end position="67"/>
    </location>
</feature>
<keyword evidence="2" id="KW-0812">Transmembrane</keyword>
<dbReference type="Pfam" id="PF06161">
    <property type="entry name" value="DUF975"/>
    <property type="match status" value="1"/>
</dbReference>
<comment type="caution">
    <text evidence="3">The sequence shown here is derived from an EMBL/GenBank/DDBJ whole genome shotgun (WGS) entry which is preliminary data.</text>
</comment>
<dbReference type="AlphaFoldDB" id="A0AAE3V8E0"/>
<feature type="transmembrane region" description="Helical" evidence="2">
    <location>
        <begin position="107"/>
        <end position="126"/>
    </location>
</feature>
<evidence type="ECO:0000256" key="2">
    <source>
        <dbReference type="SAM" id="Phobius"/>
    </source>
</evidence>
<name>A0AAE3V8E0_9FIRM</name>
<reference evidence="3" key="1">
    <citation type="submission" date="2023-07" db="EMBL/GenBank/DDBJ databases">
        <title>Genomic Encyclopedia of Type Strains, Phase IV (KMG-IV): sequencing the most valuable type-strain genomes for metagenomic binning, comparative biology and taxonomic classification.</title>
        <authorList>
            <person name="Goeker M."/>
        </authorList>
    </citation>
    <scope>NUCLEOTIDE SEQUENCE</scope>
    <source>
        <strain evidence="3">DSM 19659</strain>
    </source>
</reference>
<sequence>MIWNRKEVKRNARSAFKRNYILCVLAALLLAIFVEQGREGRSSHTEKQQTAAVQSEAGINSSGYSADEENMGDDSWLWKKLPGYSVAKKLPWMGQSVLDVVPTFRSAIVALSLWMLLILLLVNIFISTAFEVGIRRFFLDNTESKAEPGAIFSGFTGGNYGKIVLTLVIRNIKIVLWTLCLIIPGIIKSIEYTMIPYILAEEPELSRKEVFERSYQLMDGNKWGTFVLSLSFIGWQLLGALTGGLLDVLWTNPYRAAAEAELYRQLRDDLRRREEQQKQQNTWSGTEQEPWYGAARFEGDENNLR</sequence>
<dbReference type="PANTHER" id="PTHR40076">
    <property type="entry name" value="MEMBRANE PROTEIN-RELATED"/>
    <property type="match status" value="1"/>
</dbReference>
<evidence type="ECO:0000313" key="4">
    <source>
        <dbReference type="Proteomes" id="UP001241537"/>
    </source>
</evidence>
<proteinExistence type="predicted"/>
<dbReference type="RefSeq" id="WP_211292282.1">
    <property type="nucleotide sequence ID" value="NZ_JAUSTO010000002.1"/>
</dbReference>
<dbReference type="InterPro" id="IPR010380">
    <property type="entry name" value="DUF975"/>
</dbReference>
<gene>
    <name evidence="3" type="ORF">J2S20_000291</name>
</gene>
<protein>
    <submittedName>
        <fullName evidence="3">Membrane protein</fullName>
    </submittedName>
</protein>